<evidence type="ECO:0000313" key="2">
    <source>
        <dbReference type="Proteomes" id="UP000635665"/>
    </source>
</evidence>
<gene>
    <name evidence="1" type="ORF">I6U50_15135</name>
</gene>
<comment type="caution">
    <text evidence="1">The sequence shown here is derived from an EMBL/GenBank/DDBJ whole genome shotgun (WGS) entry which is preliminary data.</text>
</comment>
<organism evidence="1 2">
    <name type="scientific">Salegentibacter maritimus</name>
    <dbReference type="NCBI Taxonomy" id="2794347"/>
    <lineage>
        <taxon>Bacteria</taxon>
        <taxon>Pseudomonadati</taxon>
        <taxon>Bacteroidota</taxon>
        <taxon>Flavobacteriia</taxon>
        <taxon>Flavobacteriales</taxon>
        <taxon>Flavobacteriaceae</taxon>
        <taxon>Salegentibacter</taxon>
    </lineage>
</organism>
<evidence type="ECO:0000313" key="1">
    <source>
        <dbReference type="EMBL" id="MBI6121359.1"/>
    </source>
</evidence>
<proteinExistence type="predicted"/>
<keyword evidence="2" id="KW-1185">Reference proteome</keyword>
<dbReference type="EMBL" id="JAEHNY010000017">
    <property type="protein sequence ID" value="MBI6121359.1"/>
    <property type="molecule type" value="Genomic_DNA"/>
</dbReference>
<dbReference type="Proteomes" id="UP000635665">
    <property type="component" value="Unassembled WGS sequence"/>
</dbReference>
<reference evidence="1 2" key="1">
    <citation type="submission" date="2020-12" db="EMBL/GenBank/DDBJ databases">
        <title>Salegentibacter orientalis sp. nov., isolated from costal sediment.</title>
        <authorList>
            <person name="Lian F.-B."/>
        </authorList>
    </citation>
    <scope>NUCLEOTIDE SEQUENCE [LARGE SCALE GENOMIC DNA]</scope>
    <source>
        <strain evidence="1 2">F60176</strain>
    </source>
</reference>
<accession>A0ABS0TMV4</accession>
<name>A0ABS0TMV4_9FLAO</name>
<sequence length="411" mass="46062">MRLLILIILVFPLAVIAQTSNKGTLYVSEGTEFSTVERFNNLESAEFYNDGESFIYSHFNNDGVVDFYGETGKTRFTGNNPQQISGGEASYFYNAIFENNSEAAPFQLSGDIHIAGESNFFQGIVDNDNYGGSFTFGETAGHTNTSNASHVDGHVIHYGTEDFKFPIGDEGFYRFAGTAEMENTNSIVEAKYYLENSNALYPHDLRSEFVEIINKNEYWTIENIGDSEETFISLSWNDETTPSEILATPREEAIHIVRWDEMENRWVDEGGIVNNANQTVSTMVDKFGVFTLARINEVSVIPCQIAVYNAVTPNGDGVNDYFSITSGASNTCTENITVEVYNRWGVKVFETDNYGEQGDLFDGYSRGRLNVNGNEQLPSGTYFYILKFDYSVGNQEIDTFKKAGYLYLNAN</sequence>
<dbReference type="RefSeq" id="WP_198639464.1">
    <property type="nucleotide sequence ID" value="NZ_JAEHNY010000017.1"/>
</dbReference>
<protein>
    <submittedName>
        <fullName evidence="1">Gliding motility-associated C-terminal domain-containing protein</fullName>
    </submittedName>
</protein>
<dbReference type="Pfam" id="PF13585">
    <property type="entry name" value="CHU_C"/>
    <property type="match status" value="1"/>
</dbReference>